<organism evidence="6 7">
    <name type="scientific">Gemella bergeri ATCC 700627</name>
    <dbReference type="NCBI Taxonomy" id="1321820"/>
    <lineage>
        <taxon>Bacteria</taxon>
        <taxon>Bacillati</taxon>
        <taxon>Bacillota</taxon>
        <taxon>Bacilli</taxon>
        <taxon>Bacillales</taxon>
        <taxon>Gemellaceae</taxon>
        <taxon>Gemella</taxon>
    </lineage>
</organism>
<dbReference type="Pfam" id="PF00654">
    <property type="entry name" value="Voltage_CLC"/>
    <property type="match status" value="1"/>
</dbReference>
<dbReference type="Proteomes" id="UP000016637">
    <property type="component" value="Unassembled WGS sequence"/>
</dbReference>
<sequence length="383" mass="43320">MKFYIRALIIVFLTSVTCSYFGQVLLFLIEYGKNYYQYLIYLTPVVLIFTKHSNRYFKTGDIGMKYLITGIQTNTKKISWYFPILLVINTFFAHLTGVSVGREGVAVQLGGTIGKNFADEKFSADQCSYLIRLGMICGFSVLFQTPLAALFFILEITRKKIKITRVFLCELVSYVVFSFTATKVSDLLGLEKFFVFADFSFKNITLEMYLKIVMASICFILVGMLFVIIQKFLKKITGISKIITWILIGLFIIISFITQFRYTSLGTNLINFSFFDTDQITRYDFILKLLLTVICTAVGFSGGEVTPLFAIGASLGVVLSETLGLPIYILAGIGYSLVFSSATKSFLTPILLVLEVFGIKLMFLASFPALIIYFINRKYSIYE</sequence>
<dbReference type="AlphaFoldDB" id="U2QRD4"/>
<dbReference type="SUPFAM" id="SSF81340">
    <property type="entry name" value="Clc chloride channel"/>
    <property type="match status" value="1"/>
</dbReference>
<gene>
    <name evidence="6" type="ORF">HMPREF1983_00679</name>
</gene>
<accession>U2QRD4</accession>
<feature type="transmembrane region" description="Helical" evidence="5">
    <location>
        <begin position="350"/>
        <end position="375"/>
    </location>
</feature>
<feature type="transmembrane region" description="Helical" evidence="5">
    <location>
        <begin position="35"/>
        <end position="57"/>
    </location>
</feature>
<keyword evidence="3 5" id="KW-1133">Transmembrane helix</keyword>
<evidence type="ECO:0000256" key="3">
    <source>
        <dbReference type="ARBA" id="ARBA00022989"/>
    </source>
</evidence>
<protein>
    <submittedName>
        <fullName evidence="6">Chloride transporter, ClC family</fullName>
    </submittedName>
</protein>
<feature type="transmembrane region" description="Helical" evidence="5">
    <location>
        <begin position="208"/>
        <end position="230"/>
    </location>
</feature>
<dbReference type="GO" id="GO:0016020">
    <property type="term" value="C:membrane"/>
    <property type="evidence" value="ECO:0007669"/>
    <property type="project" value="UniProtKB-SubCell"/>
</dbReference>
<comment type="subcellular location">
    <subcellularLocation>
        <location evidence="1">Membrane</location>
        <topology evidence="1">Multi-pass membrane protein</topology>
    </subcellularLocation>
</comment>
<evidence type="ECO:0000256" key="4">
    <source>
        <dbReference type="ARBA" id="ARBA00023136"/>
    </source>
</evidence>
<evidence type="ECO:0000256" key="5">
    <source>
        <dbReference type="SAM" id="Phobius"/>
    </source>
</evidence>
<feature type="transmembrane region" description="Helical" evidence="5">
    <location>
        <begin position="166"/>
        <end position="188"/>
    </location>
</feature>
<feature type="transmembrane region" description="Helical" evidence="5">
    <location>
        <begin position="308"/>
        <end position="330"/>
    </location>
</feature>
<dbReference type="InterPro" id="IPR001807">
    <property type="entry name" value="ClC"/>
</dbReference>
<dbReference type="InterPro" id="IPR050368">
    <property type="entry name" value="ClC-type_chloride_channel"/>
</dbReference>
<feature type="transmembrane region" description="Helical" evidence="5">
    <location>
        <begin position="280"/>
        <end position="301"/>
    </location>
</feature>
<dbReference type="InterPro" id="IPR014743">
    <property type="entry name" value="Cl-channel_core"/>
</dbReference>
<dbReference type="PANTHER" id="PTHR43427:SF12">
    <property type="entry name" value="CHLORIDE TRANSPORTER"/>
    <property type="match status" value="1"/>
</dbReference>
<feature type="transmembrane region" description="Helical" evidence="5">
    <location>
        <begin position="129"/>
        <end position="154"/>
    </location>
</feature>
<evidence type="ECO:0000313" key="6">
    <source>
        <dbReference type="EMBL" id="ERK58779.1"/>
    </source>
</evidence>
<evidence type="ECO:0000256" key="2">
    <source>
        <dbReference type="ARBA" id="ARBA00022692"/>
    </source>
</evidence>
<dbReference type="GO" id="GO:0015108">
    <property type="term" value="F:chloride transmembrane transporter activity"/>
    <property type="evidence" value="ECO:0007669"/>
    <property type="project" value="InterPro"/>
</dbReference>
<keyword evidence="4 5" id="KW-0472">Membrane</keyword>
<dbReference type="PRINTS" id="PR00762">
    <property type="entry name" value="CLCHANNEL"/>
</dbReference>
<dbReference type="EMBL" id="AWVP01000043">
    <property type="protein sequence ID" value="ERK58779.1"/>
    <property type="molecule type" value="Genomic_DNA"/>
</dbReference>
<comment type="caution">
    <text evidence="6">The sequence shown here is derived from an EMBL/GenBank/DDBJ whole genome shotgun (WGS) entry which is preliminary data.</text>
</comment>
<reference evidence="6 7" key="1">
    <citation type="submission" date="2013-08" db="EMBL/GenBank/DDBJ databases">
        <authorList>
            <person name="Weinstock G."/>
            <person name="Sodergren E."/>
            <person name="Wylie T."/>
            <person name="Fulton L."/>
            <person name="Fulton R."/>
            <person name="Fronick C."/>
            <person name="O'Laughlin M."/>
            <person name="Godfrey J."/>
            <person name="Miner T."/>
            <person name="Herter B."/>
            <person name="Appelbaum E."/>
            <person name="Cordes M."/>
            <person name="Lek S."/>
            <person name="Wollam A."/>
            <person name="Pepin K.H."/>
            <person name="Palsikar V.B."/>
            <person name="Mitreva M."/>
            <person name="Wilson R.K."/>
        </authorList>
    </citation>
    <scope>NUCLEOTIDE SEQUENCE [LARGE SCALE GENOMIC DNA]</scope>
    <source>
        <strain evidence="6 7">ATCC 700627</strain>
    </source>
</reference>
<feature type="transmembrane region" description="Helical" evidence="5">
    <location>
        <begin position="242"/>
        <end position="260"/>
    </location>
</feature>
<evidence type="ECO:0000313" key="7">
    <source>
        <dbReference type="Proteomes" id="UP000016637"/>
    </source>
</evidence>
<feature type="transmembrane region" description="Helical" evidence="5">
    <location>
        <begin position="7"/>
        <end position="29"/>
    </location>
</feature>
<proteinExistence type="predicted"/>
<dbReference type="PANTHER" id="PTHR43427">
    <property type="entry name" value="CHLORIDE CHANNEL PROTEIN CLC-E"/>
    <property type="match status" value="1"/>
</dbReference>
<dbReference type="RefSeq" id="WP_021753319.1">
    <property type="nucleotide sequence ID" value="NZ_KI271858.1"/>
</dbReference>
<name>U2QRD4_9BACL</name>
<dbReference type="PATRIC" id="fig|1321820.3.peg.664"/>
<keyword evidence="7" id="KW-1185">Reference proteome</keyword>
<feature type="transmembrane region" description="Helical" evidence="5">
    <location>
        <begin position="78"/>
        <end position="95"/>
    </location>
</feature>
<dbReference type="eggNOG" id="COG0038">
    <property type="taxonomic scope" value="Bacteria"/>
</dbReference>
<evidence type="ECO:0000256" key="1">
    <source>
        <dbReference type="ARBA" id="ARBA00004141"/>
    </source>
</evidence>
<keyword evidence="2 5" id="KW-0812">Transmembrane</keyword>
<dbReference type="HOGENOM" id="CLU_015263_1_0_9"/>
<dbReference type="Gene3D" id="1.10.3080.10">
    <property type="entry name" value="Clc chloride channel"/>
    <property type="match status" value="1"/>
</dbReference>